<dbReference type="KEGG" id="nneo:PQG83_11985"/>
<evidence type="ECO:0000313" key="3">
    <source>
        <dbReference type="EMBL" id="WNM60482.1"/>
    </source>
</evidence>
<sequence length="812" mass="92309">MLDRVPEQAIVLLGPPGSGKSTLLRHFELDGARAVLDGTAEHFITSAPLTFFIQLNDYKADSPHDPMPDPKDWLADRWAAQWPKLPPLDTLLREQRLTLLLDALNEMPYPGPEPVQRWKDYLRHLAQEHSETRVVFSCRSLDYSASLSSNEFPVPQVRIESLSDEQVQSFLEVYCPAHHQTLWDNLRNSPQLDLLRLPYYLKLLIDQTATGEIPAGRAALFTGFVRQALKREVDGDNPLFQPGRLLDHRDLRQLTLASAGKQPFALPERGPLVPQLSQLAFSMQHRQPVQQEVPHQQAGRESGQVRVSYDEAVAAIDHPAAEDILNAGGALGMLEEDLGRLGQNEILFIHQLVQEYFAARKLAHEPNPELVAQEWRQDRVMPNLADTITRLAGSDPLPLLPTSGWEETTILASAMAEQPDRFLTDMMAHHLPLAGRCAAQGEGTVSDQLKTTLRLALVERIQDPEADLRARIEAGLTLGELGVPRFEWEEGPEGPYWLPPLIEIPGGRYTIGSDEGKEEDEKPAHEIELEPFLMGQFPVTNAEWALFVKAGGYDDERWWETDQAKAWRRGETTAEGPKEDWRSWRKRFHTNPEKIRERMNQGRMTSKMAEQWEKFVRMNDKQFEAALEECWPAGRQTKPAYWTDANFNNSQQPVVGICWHEARAYCAWLSAQINVGYRLPTEAEWEAAARGFPRRRFAYGDEFDAVRCNSFETHIRRTTPIGVFPGGRTPEGLMDMTGNVWEWTSSLYQPYPYQYPDGREVPVTGAGRRVLRGGSWYDNQNLMHATYRGKSRPDGRYNLIGFRVVRSSPIFS</sequence>
<dbReference type="InterPro" id="IPR007111">
    <property type="entry name" value="NACHT_NTPase"/>
</dbReference>
<dbReference type="Gene3D" id="3.40.50.300">
    <property type="entry name" value="P-loop containing nucleotide triphosphate hydrolases"/>
    <property type="match status" value="1"/>
</dbReference>
<feature type="domain" description="Sulfatase-modifying factor enzyme-like" evidence="1">
    <location>
        <begin position="610"/>
        <end position="806"/>
    </location>
</feature>
<keyword evidence="4" id="KW-1185">Reference proteome</keyword>
<dbReference type="PANTHER" id="PTHR23150">
    <property type="entry name" value="SULFATASE MODIFYING FACTOR 1, 2"/>
    <property type="match status" value="1"/>
</dbReference>
<reference evidence="3 4" key="1">
    <citation type="submission" date="2023-01" db="EMBL/GenBank/DDBJ databases">
        <title>Cultivation and genomic characterization of new, ubiquitous marine nitrite-oxidizing bacteria from the Nitrospirales.</title>
        <authorList>
            <person name="Mueller A.J."/>
            <person name="Daebeler A."/>
            <person name="Herbold C.W."/>
            <person name="Kirkegaard R.H."/>
            <person name="Daims H."/>
        </authorList>
    </citation>
    <scope>NUCLEOTIDE SEQUENCE [LARGE SCALE GENOMIC DNA]</scope>
    <source>
        <strain evidence="3 4">DK</strain>
    </source>
</reference>
<dbReference type="Proteomes" id="UP001302494">
    <property type="component" value="Chromosome"/>
</dbReference>
<dbReference type="EMBL" id="CP116968">
    <property type="protein sequence ID" value="WNM60482.1"/>
    <property type="molecule type" value="Genomic_DNA"/>
</dbReference>
<dbReference type="PANTHER" id="PTHR23150:SF19">
    <property type="entry name" value="FORMYLGLYCINE-GENERATING ENZYME"/>
    <property type="match status" value="1"/>
</dbReference>
<dbReference type="SUPFAM" id="SSF52540">
    <property type="entry name" value="P-loop containing nucleoside triphosphate hydrolases"/>
    <property type="match status" value="2"/>
</dbReference>
<dbReference type="Pfam" id="PF03781">
    <property type="entry name" value="FGE-sulfatase"/>
    <property type="match status" value="2"/>
</dbReference>
<feature type="domain" description="Sulfatase-modifying factor enzyme-like" evidence="1">
    <location>
        <begin position="501"/>
        <end position="573"/>
    </location>
</feature>
<name>A0AA96GGD9_9BACT</name>
<dbReference type="InterPro" id="IPR051043">
    <property type="entry name" value="Sulfatase_Mod_Factor_Kinase"/>
</dbReference>
<gene>
    <name evidence="3" type="ORF">PQG83_11985</name>
</gene>
<dbReference type="RefSeq" id="WP_312741269.1">
    <property type="nucleotide sequence ID" value="NZ_CP116968.1"/>
</dbReference>
<accession>A0AA96GGD9</accession>
<protein>
    <submittedName>
        <fullName evidence="3">SUMF1/EgtB/PvdO family nonheme iron enzyme</fullName>
    </submittedName>
</protein>
<evidence type="ECO:0000259" key="1">
    <source>
        <dbReference type="Pfam" id="PF03781"/>
    </source>
</evidence>
<proteinExistence type="predicted"/>
<dbReference type="InterPro" id="IPR042095">
    <property type="entry name" value="SUMF_sf"/>
</dbReference>
<dbReference type="InterPro" id="IPR005532">
    <property type="entry name" value="SUMF_dom"/>
</dbReference>
<dbReference type="InterPro" id="IPR016187">
    <property type="entry name" value="CTDL_fold"/>
</dbReference>
<dbReference type="Pfam" id="PF05729">
    <property type="entry name" value="NACHT"/>
    <property type="match status" value="1"/>
</dbReference>
<dbReference type="InterPro" id="IPR027417">
    <property type="entry name" value="P-loop_NTPase"/>
</dbReference>
<dbReference type="GO" id="GO:0120147">
    <property type="term" value="F:formylglycine-generating oxidase activity"/>
    <property type="evidence" value="ECO:0007669"/>
    <property type="project" value="TreeGrafter"/>
</dbReference>
<feature type="domain" description="NACHT" evidence="2">
    <location>
        <begin position="9"/>
        <end position="175"/>
    </location>
</feature>
<dbReference type="AlphaFoldDB" id="A0AA96GGD9"/>
<evidence type="ECO:0000259" key="2">
    <source>
        <dbReference type="Pfam" id="PF05729"/>
    </source>
</evidence>
<evidence type="ECO:0000313" key="4">
    <source>
        <dbReference type="Proteomes" id="UP001302494"/>
    </source>
</evidence>
<dbReference type="SUPFAM" id="SSF56436">
    <property type="entry name" value="C-type lectin-like"/>
    <property type="match status" value="1"/>
</dbReference>
<organism evidence="3 4">
    <name type="scientific">Candidatus Nitrospira neomarina</name>
    <dbReference type="NCBI Taxonomy" id="3020899"/>
    <lineage>
        <taxon>Bacteria</taxon>
        <taxon>Pseudomonadati</taxon>
        <taxon>Nitrospirota</taxon>
        <taxon>Nitrospiria</taxon>
        <taxon>Nitrospirales</taxon>
        <taxon>Nitrospiraceae</taxon>
        <taxon>Nitrospira</taxon>
    </lineage>
</organism>
<dbReference type="Gene3D" id="3.90.1580.10">
    <property type="entry name" value="paralog of FGE (formylglycine-generating enzyme)"/>
    <property type="match status" value="1"/>
</dbReference>